<dbReference type="GO" id="GO:0016020">
    <property type="term" value="C:membrane"/>
    <property type="evidence" value="ECO:0007669"/>
    <property type="project" value="UniProtKB-SubCell"/>
</dbReference>
<feature type="domain" description="Longin" evidence="4">
    <location>
        <begin position="173"/>
        <end position="198"/>
    </location>
</feature>
<protein>
    <recommendedName>
        <fullName evidence="4">Longin domain-containing protein</fullName>
    </recommendedName>
</protein>
<dbReference type="Proteomes" id="UP000652761">
    <property type="component" value="Unassembled WGS sequence"/>
</dbReference>
<evidence type="ECO:0000256" key="2">
    <source>
        <dbReference type="ARBA" id="ARBA00023136"/>
    </source>
</evidence>
<dbReference type="PROSITE" id="PS50859">
    <property type="entry name" value="LONGIN"/>
    <property type="match status" value="1"/>
</dbReference>
<feature type="non-terminal residue" evidence="5">
    <location>
        <position position="1"/>
    </location>
</feature>
<gene>
    <name evidence="5" type="ORF">Taro_008365</name>
</gene>
<dbReference type="EMBL" id="NMUH01000274">
    <property type="protein sequence ID" value="MQL75972.1"/>
    <property type="molecule type" value="Genomic_DNA"/>
</dbReference>
<sequence length="213" mass="23910">LRLTIAEEEGAPYAVAFISRRELPRNRATRKEARDWPCCGLAPAPHRARAEPATQGPWSPTRPDYLRTTTRLLFFPSPSFFTPHTSRPALLRQPPSLLRLPPCMANWGVGRAGTVMDELAGPSDPRKDAIAGHCHEFMKSIRVLLPTSFPTLILLFFSFPYSSSVILFPWFRADEASGRSIPFVFLDRVKDDFMQRYGASIDAGGCHPLADRR</sequence>
<dbReference type="AlphaFoldDB" id="A0A843TTH8"/>
<keyword evidence="6" id="KW-1185">Reference proteome</keyword>
<evidence type="ECO:0000313" key="6">
    <source>
        <dbReference type="Proteomes" id="UP000652761"/>
    </source>
</evidence>
<accession>A0A843TTH8</accession>
<name>A0A843TTH8_COLES</name>
<organism evidence="5 6">
    <name type="scientific">Colocasia esculenta</name>
    <name type="common">Wild taro</name>
    <name type="synonym">Arum esculentum</name>
    <dbReference type="NCBI Taxonomy" id="4460"/>
    <lineage>
        <taxon>Eukaryota</taxon>
        <taxon>Viridiplantae</taxon>
        <taxon>Streptophyta</taxon>
        <taxon>Embryophyta</taxon>
        <taxon>Tracheophyta</taxon>
        <taxon>Spermatophyta</taxon>
        <taxon>Magnoliopsida</taxon>
        <taxon>Liliopsida</taxon>
        <taxon>Araceae</taxon>
        <taxon>Aroideae</taxon>
        <taxon>Colocasieae</taxon>
        <taxon>Colocasia</taxon>
    </lineage>
</organism>
<evidence type="ECO:0000256" key="3">
    <source>
        <dbReference type="SAM" id="Phobius"/>
    </source>
</evidence>
<evidence type="ECO:0000256" key="1">
    <source>
        <dbReference type="ARBA" id="ARBA00004370"/>
    </source>
</evidence>
<dbReference type="OrthoDB" id="248747at2759"/>
<reference evidence="5" key="1">
    <citation type="submission" date="2017-07" db="EMBL/GenBank/DDBJ databases">
        <title>Taro Niue Genome Assembly and Annotation.</title>
        <authorList>
            <person name="Atibalentja N."/>
            <person name="Keating K."/>
            <person name="Fields C.J."/>
        </authorList>
    </citation>
    <scope>NUCLEOTIDE SEQUENCE</scope>
    <source>
        <strain evidence="5">Niue_2</strain>
        <tissue evidence="5">Leaf</tissue>
    </source>
</reference>
<keyword evidence="2 3" id="KW-0472">Membrane</keyword>
<evidence type="ECO:0000259" key="4">
    <source>
        <dbReference type="PROSITE" id="PS50859"/>
    </source>
</evidence>
<keyword evidence="3" id="KW-0812">Transmembrane</keyword>
<evidence type="ECO:0000313" key="5">
    <source>
        <dbReference type="EMBL" id="MQL75972.1"/>
    </source>
</evidence>
<proteinExistence type="predicted"/>
<feature type="transmembrane region" description="Helical" evidence="3">
    <location>
        <begin position="149"/>
        <end position="171"/>
    </location>
</feature>
<dbReference type="InterPro" id="IPR010908">
    <property type="entry name" value="Longin_dom"/>
</dbReference>
<keyword evidence="3" id="KW-1133">Transmembrane helix</keyword>
<comment type="caution">
    <text evidence="5">The sequence shown here is derived from an EMBL/GenBank/DDBJ whole genome shotgun (WGS) entry which is preliminary data.</text>
</comment>
<comment type="subcellular location">
    <subcellularLocation>
        <location evidence="1">Membrane</location>
    </subcellularLocation>
</comment>